<dbReference type="EMBL" id="PJQM01005301">
    <property type="protein sequence ID" value="RCH81941.1"/>
    <property type="molecule type" value="Genomic_DNA"/>
</dbReference>
<dbReference type="PROSITE" id="PS50405">
    <property type="entry name" value="GST_CTER"/>
    <property type="match status" value="1"/>
</dbReference>
<evidence type="ECO:0000259" key="2">
    <source>
        <dbReference type="PROSITE" id="PS50405"/>
    </source>
</evidence>
<dbReference type="SUPFAM" id="SSF52833">
    <property type="entry name" value="Thioredoxin-like"/>
    <property type="match status" value="1"/>
</dbReference>
<dbReference type="PANTHER" id="PTHR11571:SF150">
    <property type="entry name" value="GLUTATHIONE S-TRANSFERASE"/>
    <property type="match status" value="1"/>
</dbReference>
<dbReference type="InterPro" id="IPR036249">
    <property type="entry name" value="Thioredoxin-like_sf"/>
</dbReference>
<reference evidence="3 4" key="1">
    <citation type="journal article" date="2018" name="G3 (Bethesda)">
        <title>Phylogenetic and Phylogenomic Definition of Rhizopus Species.</title>
        <authorList>
            <person name="Gryganskyi A.P."/>
            <person name="Golan J."/>
            <person name="Dolatabadi S."/>
            <person name="Mondo S."/>
            <person name="Robb S."/>
            <person name="Idnurm A."/>
            <person name="Muszewska A."/>
            <person name="Steczkiewicz K."/>
            <person name="Masonjones S."/>
            <person name="Liao H.L."/>
            <person name="Gajdeczka M.T."/>
            <person name="Anike F."/>
            <person name="Vuek A."/>
            <person name="Anishchenko I.M."/>
            <person name="Voigt K."/>
            <person name="de Hoog G.S."/>
            <person name="Smith M.E."/>
            <person name="Heitman J."/>
            <person name="Vilgalys R."/>
            <person name="Stajich J.E."/>
        </authorList>
    </citation>
    <scope>NUCLEOTIDE SEQUENCE [LARGE SCALE GENOMIC DNA]</scope>
    <source>
        <strain evidence="3 4">LSU 92-RS-03</strain>
    </source>
</reference>
<keyword evidence="4" id="KW-1185">Reference proteome</keyword>
<dbReference type="PROSITE" id="PS50404">
    <property type="entry name" value="GST_NTER"/>
    <property type="match status" value="1"/>
</dbReference>
<protein>
    <submittedName>
        <fullName evidence="3">Glutathione S-transferase A4</fullName>
    </submittedName>
</protein>
<dbReference type="GO" id="GO:0006749">
    <property type="term" value="P:glutathione metabolic process"/>
    <property type="evidence" value="ECO:0007669"/>
    <property type="project" value="TreeGrafter"/>
</dbReference>
<dbReference type="InterPro" id="IPR004046">
    <property type="entry name" value="GST_C"/>
</dbReference>
<proteinExistence type="predicted"/>
<evidence type="ECO:0000313" key="4">
    <source>
        <dbReference type="Proteomes" id="UP000253551"/>
    </source>
</evidence>
<feature type="domain" description="GST C-terminal" evidence="2">
    <location>
        <begin position="97"/>
        <end position="210"/>
    </location>
</feature>
<gene>
    <name evidence="3" type="primary">GSTA4</name>
    <name evidence="3" type="ORF">CU098_007918</name>
</gene>
<dbReference type="InterPro" id="IPR010987">
    <property type="entry name" value="Glutathione-S-Trfase_C-like"/>
</dbReference>
<accession>A0A367IWT6</accession>
<dbReference type="CDD" id="cd03039">
    <property type="entry name" value="GST_N_Sigma_like"/>
    <property type="match status" value="1"/>
</dbReference>
<dbReference type="SUPFAM" id="SSF47616">
    <property type="entry name" value="GST C-terminal domain-like"/>
    <property type="match status" value="1"/>
</dbReference>
<dbReference type="InterPro" id="IPR040079">
    <property type="entry name" value="Glutathione_S-Trfase"/>
</dbReference>
<name>A0A367IWT6_RHIST</name>
<dbReference type="OrthoDB" id="414243at2759"/>
<comment type="caution">
    <text evidence="3">The sequence shown here is derived from an EMBL/GenBank/DDBJ whole genome shotgun (WGS) entry which is preliminary data.</text>
</comment>
<dbReference type="Gene3D" id="3.40.30.10">
    <property type="entry name" value="Glutaredoxin"/>
    <property type="match status" value="1"/>
</dbReference>
<feature type="domain" description="GST N-terminal" evidence="1">
    <location>
        <begin position="12"/>
        <end position="94"/>
    </location>
</feature>
<dbReference type="InterPro" id="IPR036282">
    <property type="entry name" value="Glutathione-S-Trfase_C_sf"/>
</dbReference>
<keyword evidence="3" id="KW-0808">Transferase</keyword>
<evidence type="ECO:0000259" key="1">
    <source>
        <dbReference type="PROSITE" id="PS50404"/>
    </source>
</evidence>
<dbReference type="Gene3D" id="1.20.1050.10">
    <property type="match status" value="1"/>
</dbReference>
<sequence length="210" mass="23798">MSVELKDLKLYYFSQVKGSSTLGRGEHIRLLLEDAGIDYEYVRLTSAQWGEKKVELFKQGIPGPTMPFITVGDKYYGKTAPIMRFIVKKLGKYNGGNDDEEQLLDAYADTVLDWAGRWGAAMFSGNEESVKTYEETHRVNAQSSIDSMLASTEGPYIFGEKITYVDFMIYHMADDDTKAVVDAQAYPHLHKLLEAIRSRSSLKKHFDSLK</sequence>
<dbReference type="AlphaFoldDB" id="A0A367IWT6"/>
<dbReference type="InterPro" id="IPR050213">
    <property type="entry name" value="GST_superfamily"/>
</dbReference>
<dbReference type="InterPro" id="IPR004045">
    <property type="entry name" value="Glutathione_S-Trfase_N"/>
</dbReference>
<dbReference type="PANTHER" id="PTHR11571">
    <property type="entry name" value="GLUTATHIONE S-TRANSFERASE"/>
    <property type="match status" value="1"/>
</dbReference>
<dbReference type="SFLD" id="SFLDS00019">
    <property type="entry name" value="Glutathione_Transferase_(cytos"/>
    <property type="match status" value="1"/>
</dbReference>
<evidence type="ECO:0000313" key="3">
    <source>
        <dbReference type="EMBL" id="RCH81941.1"/>
    </source>
</evidence>
<dbReference type="STRING" id="4846.A0A367IWT6"/>
<dbReference type="GO" id="GO:0004364">
    <property type="term" value="F:glutathione transferase activity"/>
    <property type="evidence" value="ECO:0007669"/>
    <property type="project" value="TreeGrafter"/>
</dbReference>
<dbReference type="Pfam" id="PF14497">
    <property type="entry name" value="GST_C_3"/>
    <property type="match status" value="1"/>
</dbReference>
<dbReference type="Proteomes" id="UP000253551">
    <property type="component" value="Unassembled WGS sequence"/>
</dbReference>
<organism evidence="3 4">
    <name type="scientific">Rhizopus stolonifer</name>
    <name type="common">Rhizopus nigricans</name>
    <dbReference type="NCBI Taxonomy" id="4846"/>
    <lineage>
        <taxon>Eukaryota</taxon>
        <taxon>Fungi</taxon>
        <taxon>Fungi incertae sedis</taxon>
        <taxon>Mucoromycota</taxon>
        <taxon>Mucoromycotina</taxon>
        <taxon>Mucoromycetes</taxon>
        <taxon>Mucorales</taxon>
        <taxon>Mucorineae</taxon>
        <taxon>Rhizopodaceae</taxon>
        <taxon>Rhizopus</taxon>
    </lineage>
</organism>